<evidence type="ECO:0000313" key="2">
    <source>
        <dbReference type="Proteomes" id="UP001198893"/>
    </source>
</evidence>
<gene>
    <name evidence="1" type="ORF">LKD47_10195</name>
</gene>
<accession>A0AAW4WJP8</accession>
<evidence type="ECO:0000313" key="1">
    <source>
        <dbReference type="EMBL" id="MCC2242667.1"/>
    </source>
</evidence>
<dbReference type="InterPro" id="IPR004590">
    <property type="entry name" value="ssDNA_annealing_RecT"/>
</dbReference>
<dbReference type="Proteomes" id="UP001198893">
    <property type="component" value="Unassembled WGS sequence"/>
</dbReference>
<dbReference type="InterPro" id="IPR018330">
    <property type="entry name" value="RecT_fam"/>
</dbReference>
<dbReference type="AlphaFoldDB" id="A0AAW4WJP8"/>
<dbReference type="GO" id="GO:0003677">
    <property type="term" value="F:DNA binding"/>
    <property type="evidence" value="ECO:0007669"/>
    <property type="project" value="InterPro"/>
</dbReference>
<dbReference type="GO" id="GO:0006259">
    <property type="term" value="P:DNA metabolic process"/>
    <property type="evidence" value="ECO:0007669"/>
    <property type="project" value="InterPro"/>
</dbReference>
<organism evidence="1 2">
    <name type="scientific">Roseburia amylophila</name>
    <dbReference type="NCBI Taxonomy" id="2981794"/>
    <lineage>
        <taxon>Bacteria</taxon>
        <taxon>Bacillati</taxon>
        <taxon>Bacillota</taxon>
        <taxon>Clostridia</taxon>
        <taxon>Lachnospirales</taxon>
        <taxon>Lachnospiraceae</taxon>
        <taxon>Roseburia</taxon>
    </lineage>
</organism>
<protein>
    <submittedName>
        <fullName evidence="1">Recombinase RecT</fullName>
    </submittedName>
</protein>
<dbReference type="NCBIfam" id="TIGR00616">
    <property type="entry name" value="rect"/>
    <property type="match status" value="1"/>
</dbReference>
<name>A0AAW4WJP8_9FIRM</name>
<sequence>MAERKQITTKEYLAEVKGGLENELNLNAKALPENFNQSRFVLNCISLIKSNLSNYNNITPESVYLALAKGAYLGLDFFNGECYAIPYSGEVNFQTDYKGEIKLAKTYSRNPIKDIYAKNVREGDFFEEIIESGKQSVNFRPVPFSDKKIIGTFAVVLFKDGSMMYDTMSVKEIEEVRNNFSKAKNSKAWAATPGEMYKKTVLRRLCKLIDLDFNSQQRLAYEDAGDFDKEKADEPVADDTVNVFDAEFKEVEPENKDAAIIEEMGLEEA</sequence>
<dbReference type="EMBL" id="JAJEQW010000010">
    <property type="protein sequence ID" value="MCC2242667.1"/>
    <property type="molecule type" value="Genomic_DNA"/>
</dbReference>
<proteinExistence type="predicted"/>
<reference evidence="1" key="1">
    <citation type="submission" date="2021-10" db="EMBL/GenBank/DDBJ databases">
        <title>Anaerobic single-cell dispensing facilitates the cultivation of human gut bacteria.</title>
        <authorList>
            <person name="Afrizal A."/>
        </authorList>
    </citation>
    <scope>NUCLEOTIDE SEQUENCE</scope>
    <source>
        <strain evidence="1">CLA-AA-H204</strain>
    </source>
</reference>
<dbReference type="Pfam" id="PF03837">
    <property type="entry name" value="RecT"/>
    <property type="match status" value="1"/>
</dbReference>
<comment type="caution">
    <text evidence="1">The sequence shown here is derived from an EMBL/GenBank/DDBJ whole genome shotgun (WGS) entry which is preliminary data.</text>
</comment>
<dbReference type="RefSeq" id="WP_227710392.1">
    <property type="nucleotide sequence ID" value="NZ_JAJEQW010000010.1"/>
</dbReference>